<keyword evidence="5 11" id="KW-0472">Membrane</keyword>
<evidence type="ECO:0000256" key="3">
    <source>
        <dbReference type="ARBA" id="ARBA00022729"/>
    </source>
</evidence>
<feature type="signal peptide" evidence="12">
    <location>
        <begin position="1"/>
        <end position="32"/>
    </location>
</feature>
<proteinExistence type="inferred from homology"/>
<name>A0AAD8YX16_9TELE</name>
<evidence type="ECO:0000256" key="7">
    <source>
        <dbReference type="ARBA" id="ARBA00023228"/>
    </source>
</evidence>
<evidence type="ECO:0000256" key="12">
    <source>
        <dbReference type="SAM" id="SignalP"/>
    </source>
</evidence>
<keyword evidence="3 12" id="KW-0732">Signal</keyword>
<dbReference type="GO" id="GO:0005765">
    <property type="term" value="C:lysosomal membrane"/>
    <property type="evidence" value="ECO:0007669"/>
    <property type="project" value="UniProtKB-SubCell"/>
</dbReference>
<dbReference type="EMBL" id="JAROKS010000022">
    <property type="protein sequence ID" value="KAK1788620.1"/>
    <property type="molecule type" value="Genomic_DNA"/>
</dbReference>
<reference evidence="13" key="1">
    <citation type="submission" date="2023-03" db="EMBL/GenBank/DDBJ databases">
        <title>Electrophorus voltai genome.</title>
        <authorList>
            <person name="Bian C."/>
        </authorList>
    </citation>
    <scope>NUCLEOTIDE SEQUENCE</scope>
    <source>
        <strain evidence="13">CB-2022</strain>
        <tissue evidence="13">Muscle</tissue>
    </source>
</reference>
<dbReference type="PANTHER" id="PTHR31981">
    <property type="entry name" value="GLYCOSYLATED LYSOSOMAL MEMBRANE PROTEIN"/>
    <property type="match status" value="1"/>
</dbReference>
<comment type="subunit">
    <text evidence="10">Interacts (via lumenal domain) with lysosomal protein MFSD1; the interaction starts while both proteins are still in the endoplasmic reticulum and is required for stabilization of MFSD1 in lysosomes but has no direct effect on its targeting to lysosomes or transporter activity.</text>
</comment>
<keyword evidence="7" id="KW-0458">Lysosome</keyword>
<comment type="function">
    <text evidence="8">Required to protect lysosomal transporter MFSD1 from lysosomal proteolysis and for MFSD1 lysosomal localization.</text>
</comment>
<dbReference type="PANTHER" id="PTHR31981:SF1">
    <property type="entry name" value="GLYCOSYLATED LYSOSOMAL MEMBRANE PROTEIN"/>
    <property type="match status" value="1"/>
</dbReference>
<comment type="similarity">
    <text evidence="1">Belongs to the GLMP family.</text>
</comment>
<evidence type="ECO:0000256" key="4">
    <source>
        <dbReference type="ARBA" id="ARBA00022989"/>
    </source>
</evidence>
<keyword evidence="2 11" id="KW-0812">Transmembrane</keyword>
<organism evidence="13 14">
    <name type="scientific">Electrophorus voltai</name>
    <dbReference type="NCBI Taxonomy" id="2609070"/>
    <lineage>
        <taxon>Eukaryota</taxon>
        <taxon>Metazoa</taxon>
        <taxon>Chordata</taxon>
        <taxon>Craniata</taxon>
        <taxon>Vertebrata</taxon>
        <taxon>Euteleostomi</taxon>
        <taxon>Actinopterygii</taxon>
        <taxon>Neopterygii</taxon>
        <taxon>Teleostei</taxon>
        <taxon>Ostariophysi</taxon>
        <taxon>Gymnotiformes</taxon>
        <taxon>Gymnotoidei</taxon>
        <taxon>Gymnotidae</taxon>
        <taxon>Electrophorus</taxon>
    </lineage>
</organism>
<feature type="transmembrane region" description="Helical" evidence="11">
    <location>
        <begin position="384"/>
        <end position="413"/>
    </location>
</feature>
<keyword evidence="14" id="KW-1185">Reference proteome</keyword>
<accession>A0AAD8YX16</accession>
<evidence type="ECO:0000256" key="1">
    <source>
        <dbReference type="ARBA" id="ARBA00010599"/>
    </source>
</evidence>
<evidence type="ECO:0000256" key="9">
    <source>
        <dbReference type="ARBA" id="ARBA00024189"/>
    </source>
</evidence>
<feature type="chain" id="PRO_5042066726" description="Glycosylated lysosomal membrane protein" evidence="12">
    <location>
        <begin position="33"/>
        <end position="427"/>
    </location>
</feature>
<evidence type="ECO:0000256" key="5">
    <source>
        <dbReference type="ARBA" id="ARBA00023136"/>
    </source>
</evidence>
<evidence type="ECO:0000256" key="2">
    <source>
        <dbReference type="ARBA" id="ARBA00022692"/>
    </source>
</evidence>
<dbReference type="Proteomes" id="UP001239994">
    <property type="component" value="Unassembled WGS sequence"/>
</dbReference>
<evidence type="ECO:0000256" key="8">
    <source>
        <dbReference type="ARBA" id="ARBA00024176"/>
    </source>
</evidence>
<protein>
    <recommendedName>
        <fullName evidence="15">Glycosylated lysosomal membrane protein</fullName>
    </recommendedName>
</protein>
<gene>
    <name evidence="13" type="ORF">P4O66_002693</name>
</gene>
<evidence type="ECO:0000256" key="6">
    <source>
        <dbReference type="ARBA" id="ARBA00023180"/>
    </source>
</evidence>
<dbReference type="AlphaFoldDB" id="A0AAD8YX16"/>
<evidence type="ECO:0000313" key="13">
    <source>
        <dbReference type="EMBL" id="KAK1788620.1"/>
    </source>
</evidence>
<keyword evidence="6" id="KW-0325">Glycoprotein</keyword>
<sequence length="427" mass="46638">MSLLPPSSLQLFEGSALLLCLLSVYSPQGALVSLELNPGLKPPSTAPPGVSLLHVRAVGGDDTLHVLLCSLEAPAVLLVHTNSTESSLRVDWAAFLRGNYTGSVQVAPKSSVQYSSALVFTRVWEYDDVNNTADMQDLPVSSFLPPYELRDFTWDNLNETVDYTHHTALLCGRHNTSSFSNGSLCLRVGATTLKHSFYPKVLYRITCMFSAFDSEGREEEWPSLLHNADSCQLRLCLDRVTPRANQSRFGLELQAVSEEGFQASVDVHRSIDDEYTPSIFQVSQWLSPPANSTPSSTQGYIQWKAVAYRKSKPVLEDATPCRHSQPLDLPQAPPSGLVLAYFSKQASTRGLNLSFSMAGDASYSSTNFLSWTVLVGTGAPPADFFSLLVIAIMAVGLGTPLALILVGGVYVYIQKRRQDSSAYESIN</sequence>
<dbReference type="Pfam" id="PF15065">
    <property type="entry name" value="NCU-G1"/>
    <property type="match status" value="2"/>
</dbReference>
<evidence type="ECO:0000313" key="14">
    <source>
        <dbReference type="Proteomes" id="UP001239994"/>
    </source>
</evidence>
<keyword evidence="4 11" id="KW-1133">Transmembrane helix</keyword>
<dbReference type="InterPro" id="IPR029382">
    <property type="entry name" value="NCU-G1"/>
</dbReference>
<evidence type="ECO:0000256" key="11">
    <source>
        <dbReference type="SAM" id="Phobius"/>
    </source>
</evidence>
<evidence type="ECO:0008006" key="15">
    <source>
        <dbReference type="Google" id="ProtNLM"/>
    </source>
</evidence>
<comment type="subcellular location">
    <subcellularLocation>
        <location evidence="9">Lysosome membrane</location>
        <topology evidence="9">Single-pass type I membrane protein</topology>
        <orientation evidence="9">Lumenal side</orientation>
    </subcellularLocation>
</comment>
<evidence type="ECO:0000256" key="10">
    <source>
        <dbReference type="ARBA" id="ARBA00044960"/>
    </source>
</evidence>
<comment type="caution">
    <text evidence="13">The sequence shown here is derived from an EMBL/GenBank/DDBJ whole genome shotgun (WGS) entry which is preliminary data.</text>
</comment>